<evidence type="ECO:0000256" key="3">
    <source>
        <dbReference type="ARBA" id="ARBA00022679"/>
    </source>
</evidence>
<keyword evidence="6" id="KW-0378">Hydrolase</keyword>
<dbReference type="SMART" id="SM00382">
    <property type="entry name" value="AAA"/>
    <property type="match status" value="2"/>
</dbReference>
<evidence type="ECO:0000259" key="8">
    <source>
        <dbReference type="PROSITE" id="PS51146"/>
    </source>
</evidence>
<dbReference type="InterPro" id="IPR014774">
    <property type="entry name" value="KaiC-like_dom"/>
</dbReference>
<evidence type="ECO:0000256" key="2">
    <source>
        <dbReference type="ARBA" id="ARBA00022553"/>
    </source>
</evidence>
<feature type="domain" description="RecA family profile 1" evidence="7">
    <location>
        <begin position="240"/>
        <end position="297"/>
    </location>
</feature>
<evidence type="ECO:0000256" key="1">
    <source>
        <dbReference type="ARBA" id="ARBA00012513"/>
    </source>
</evidence>
<dbReference type="InterPro" id="IPR051347">
    <property type="entry name" value="Circadian_clock_KaiC-rel"/>
</dbReference>
<accession>A0A1U7J1F1</accession>
<feature type="domain" description="KaiC" evidence="8">
    <location>
        <begin position="242"/>
        <end position="474"/>
    </location>
</feature>
<dbReference type="SUPFAM" id="SSF52540">
    <property type="entry name" value="P-loop containing nucleoside triphosphate hydrolases"/>
    <property type="match status" value="2"/>
</dbReference>
<keyword evidence="4" id="KW-0677">Repeat</keyword>
<keyword evidence="10" id="KW-1185">Reference proteome</keyword>
<evidence type="ECO:0000259" key="7">
    <source>
        <dbReference type="PROSITE" id="PS50162"/>
    </source>
</evidence>
<evidence type="ECO:0000256" key="4">
    <source>
        <dbReference type="ARBA" id="ARBA00022737"/>
    </source>
</evidence>
<dbReference type="InterPro" id="IPR003593">
    <property type="entry name" value="AAA+_ATPase"/>
</dbReference>
<proteinExistence type="predicted"/>
<dbReference type="STRING" id="549789.NIES30_18920"/>
<comment type="caution">
    <text evidence="9">The sequence shown here is derived from an EMBL/GenBank/DDBJ whole genome shotgun (WGS) entry which is preliminary data.</text>
</comment>
<evidence type="ECO:0000256" key="5">
    <source>
        <dbReference type="ARBA" id="ARBA00022777"/>
    </source>
</evidence>
<dbReference type="AlphaFoldDB" id="A0A1U7J1F1"/>
<dbReference type="PANTHER" id="PTHR42926">
    <property type="match status" value="1"/>
</dbReference>
<dbReference type="InterPro" id="IPR010624">
    <property type="entry name" value="KaiC_dom"/>
</dbReference>
<dbReference type="Pfam" id="PF06745">
    <property type="entry name" value="ATPase"/>
    <property type="match status" value="2"/>
</dbReference>
<keyword evidence="2" id="KW-0597">Phosphoprotein</keyword>
<dbReference type="EMBL" id="MRCG01000016">
    <property type="protein sequence ID" value="OKH45720.1"/>
    <property type="molecule type" value="Genomic_DNA"/>
</dbReference>
<reference evidence="9 10" key="1">
    <citation type="submission" date="2016-11" db="EMBL/GenBank/DDBJ databases">
        <title>Draft Genome Sequences of Nine Cyanobacterial Strains from Diverse Habitats.</title>
        <authorList>
            <person name="Zhu T."/>
            <person name="Hou S."/>
            <person name="Lu X."/>
            <person name="Hess W.R."/>
        </authorList>
    </citation>
    <scope>NUCLEOTIDE SEQUENCE [LARGE SCALE GENOMIC DNA]</scope>
    <source>
        <strain evidence="9 10">NIES-30</strain>
    </source>
</reference>
<gene>
    <name evidence="9" type="ORF">NIES30_18920</name>
</gene>
<organism evidence="9 10">
    <name type="scientific">Phormidium tenue NIES-30</name>
    <dbReference type="NCBI Taxonomy" id="549789"/>
    <lineage>
        <taxon>Bacteria</taxon>
        <taxon>Bacillati</taxon>
        <taxon>Cyanobacteriota</taxon>
        <taxon>Cyanophyceae</taxon>
        <taxon>Oscillatoriophycideae</taxon>
        <taxon>Oscillatoriales</taxon>
        <taxon>Oscillatoriaceae</taxon>
        <taxon>Phormidium</taxon>
    </lineage>
</organism>
<dbReference type="InterPro" id="IPR020588">
    <property type="entry name" value="RecA_ATP-bd"/>
</dbReference>
<feature type="domain" description="KaiC" evidence="8">
    <location>
        <begin position="5"/>
        <end position="239"/>
    </location>
</feature>
<dbReference type="GO" id="GO:0006281">
    <property type="term" value="P:DNA repair"/>
    <property type="evidence" value="ECO:0007669"/>
    <property type="project" value="InterPro"/>
</dbReference>
<dbReference type="GO" id="GO:0003677">
    <property type="term" value="F:DNA binding"/>
    <property type="evidence" value="ECO:0007669"/>
    <property type="project" value="InterPro"/>
</dbReference>
<dbReference type="Gene3D" id="3.40.50.300">
    <property type="entry name" value="P-loop containing nucleotide triphosphate hydrolases"/>
    <property type="match status" value="2"/>
</dbReference>
<dbReference type="GO" id="GO:0140664">
    <property type="term" value="F:ATP-dependent DNA damage sensor activity"/>
    <property type="evidence" value="ECO:0007669"/>
    <property type="project" value="InterPro"/>
</dbReference>
<dbReference type="OrthoDB" id="9783783at2"/>
<dbReference type="InterPro" id="IPR027417">
    <property type="entry name" value="P-loop_NTPase"/>
</dbReference>
<dbReference type="PANTHER" id="PTHR42926:SF1">
    <property type="entry name" value="CIRCADIAN CLOCK OSCILLATOR PROTEIN KAIC 1"/>
    <property type="match status" value="1"/>
</dbReference>
<evidence type="ECO:0000313" key="9">
    <source>
        <dbReference type="EMBL" id="OKH45720.1"/>
    </source>
</evidence>
<dbReference type="GO" id="GO:0005524">
    <property type="term" value="F:ATP binding"/>
    <property type="evidence" value="ECO:0007669"/>
    <property type="project" value="InterPro"/>
</dbReference>
<dbReference type="GO" id="GO:0004674">
    <property type="term" value="F:protein serine/threonine kinase activity"/>
    <property type="evidence" value="ECO:0007669"/>
    <property type="project" value="UniProtKB-EC"/>
</dbReference>
<name>A0A1U7J1F1_9CYAN</name>
<keyword evidence="5" id="KW-0418">Kinase</keyword>
<dbReference type="PROSITE" id="PS51146">
    <property type="entry name" value="KAIC"/>
    <property type="match status" value="2"/>
</dbReference>
<dbReference type="GO" id="GO:0016787">
    <property type="term" value="F:hydrolase activity"/>
    <property type="evidence" value="ECO:0007669"/>
    <property type="project" value="UniProtKB-KW"/>
</dbReference>
<sequence length="485" mass="53399">MSKYDRISSGIEGLDEVLEGGFPAGQAYLARGGPGCGKTTLGWHFLTTNLDDGTPRLFISLGESMEQLRRNGAASGFPVDAVQVLDLSPNADFFVQNQGYDIFAAAQVEQGPLTERIVEQVSALKPQRVFIDSMTQLRYLATDAYQFRQQVVGFLRFLLHQGATVLFTSEGSQEAPDEDLQFISDGILTLQMQDEGRYVQVSKLRGGTFRKGLHSMRIGDRGLVVFPHLVAAENPVASAAPRLCPAGIPEIDELLSGGIETGTVTIISGPSGVGKTTLGLQFIKEAAGRGDRSVVYLFEEAVDTLLNRCEGINIPVRAMVNRGTLAIFKVDPLLYSPDEFAHQVRLEVEQAGTQLIMIDSVLGYKLSFKEDDLIRNIHGLCQYLKGRGVTTILTNEVESITGDFKATELGVSYLADNIIFLRYLEMRGQMRRAIGVLKKRLSDFEKTLREFEISRYGIKVGRPLTQLRGILSGVPEFIKSHENEP</sequence>
<dbReference type="InterPro" id="IPR030665">
    <property type="entry name" value="KaiC"/>
</dbReference>
<dbReference type="Proteomes" id="UP000185557">
    <property type="component" value="Unassembled WGS sequence"/>
</dbReference>
<dbReference type="RefSeq" id="WP_073610125.1">
    <property type="nucleotide sequence ID" value="NZ_MRCG01000016.1"/>
</dbReference>
<dbReference type="EC" id="2.7.11.1" evidence="1"/>
<dbReference type="PROSITE" id="PS50162">
    <property type="entry name" value="RECA_2"/>
    <property type="match status" value="1"/>
</dbReference>
<protein>
    <recommendedName>
        <fullName evidence="1">non-specific serine/threonine protein kinase</fullName>
        <ecNumber evidence="1">2.7.11.1</ecNumber>
    </recommendedName>
</protein>
<dbReference type="PIRSF" id="PIRSF039117">
    <property type="entry name" value="KaiC"/>
    <property type="match status" value="1"/>
</dbReference>
<evidence type="ECO:0000313" key="10">
    <source>
        <dbReference type="Proteomes" id="UP000185557"/>
    </source>
</evidence>
<keyword evidence="3" id="KW-0808">Transferase</keyword>
<evidence type="ECO:0000256" key="6">
    <source>
        <dbReference type="ARBA" id="ARBA00022801"/>
    </source>
</evidence>